<evidence type="ECO:0000313" key="2">
    <source>
        <dbReference type="EMBL" id="MPC90704.1"/>
    </source>
</evidence>
<keyword evidence="1" id="KW-1133">Transmembrane helix</keyword>
<feature type="transmembrane region" description="Helical" evidence="1">
    <location>
        <begin position="32"/>
        <end position="53"/>
    </location>
</feature>
<keyword evidence="3" id="KW-1185">Reference proteome</keyword>
<evidence type="ECO:0000313" key="3">
    <source>
        <dbReference type="Proteomes" id="UP000324222"/>
    </source>
</evidence>
<dbReference type="AlphaFoldDB" id="A0A5B7JEC9"/>
<protein>
    <submittedName>
        <fullName evidence="2">Uncharacterized protein</fullName>
    </submittedName>
</protein>
<dbReference type="EMBL" id="VSRR010085295">
    <property type="protein sequence ID" value="MPC90704.1"/>
    <property type="molecule type" value="Genomic_DNA"/>
</dbReference>
<feature type="transmembrane region" description="Helical" evidence="1">
    <location>
        <begin position="74"/>
        <end position="103"/>
    </location>
</feature>
<gene>
    <name evidence="2" type="ORF">E2C01_085701</name>
</gene>
<accession>A0A5B7JEC9</accession>
<sequence>MLQRNAVTLFPPSLANTRQHRRGRSVGARLCVAVRGCMGMLVSGCVVMGRYSLGLWRWVWGRGRRDKRGEATKSVCLVVAVMMLVVMVVMVVVLCVFFFFSYFLHVRGHRLNAAKYF</sequence>
<reference evidence="2 3" key="1">
    <citation type="submission" date="2019-05" db="EMBL/GenBank/DDBJ databases">
        <title>Another draft genome of Portunus trituberculatus and its Hox gene families provides insights of decapod evolution.</title>
        <authorList>
            <person name="Jeong J.-H."/>
            <person name="Song I."/>
            <person name="Kim S."/>
            <person name="Choi T."/>
            <person name="Kim D."/>
            <person name="Ryu S."/>
            <person name="Kim W."/>
        </authorList>
    </citation>
    <scope>NUCLEOTIDE SEQUENCE [LARGE SCALE GENOMIC DNA]</scope>
    <source>
        <tissue evidence="2">Muscle</tissue>
    </source>
</reference>
<keyword evidence="1" id="KW-0812">Transmembrane</keyword>
<evidence type="ECO:0000256" key="1">
    <source>
        <dbReference type="SAM" id="Phobius"/>
    </source>
</evidence>
<dbReference type="Proteomes" id="UP000324222">
    <property type="component" value="Unassembled WGS sequence"/>
</dbReference>
<organism evidence="2 3">
    <name type="scientific">Portunus trituberculatus</name>
    <name type="common">Swimming crab</name>
    <name type="synonym">Neptunus trituberculatus</name>
    <dbReference type="NCBI Taxonomy" id="210409"/>
    <lineage>
        <taxon>Eukaryota</taxon>
        <taxon>Metazoa</taxon>
        <taxon>Ecdysozoa</taxon>
        <taxon>Arthropoda</taxon>
        <taxon>Crustacea</taxon>
        <taxon>Multicrustacea</taxon>
        <taxon>Malacostraca</taxon>
        <taxon>Eumalacostraca</taxon>
        <taxon>Eucarida</taxon>
        <taxon>Decapoda</taxon>
        <taxon>Pleocyemata</taxon>
        <taxon>Brachyura</taxon>
        <taxon>Eubrachyura</taxon>
        <taxon>Portunoidea</taxon>
        <taxon>Portunidae</taxon>
        <taxon>Portuninae</taxon>
        <taxon>Portunus</taxon>
    </lineage>
</organism>
<name>A0A5B7JEC9_PORTR</name>
<proteinExistence type="predicted"/>
<comment type="caution">
    <text evidence="2">The sequence shown here is derived from an EMBL/GenBank/DDBJ whole genome shotgun (WGS) entry which is preliminary data.</text>
</comment>
<keyword evidence="1" id="KW-0472">Membrane</keyword>